<keyword evidence="1" id="KW-1185">Reference proteome</keyword>
<evidence type="ECO:0000313" key="2">
    <source>
        <dbReference type="WBParaSite" id="Hba_08846"/>
    </source>
</evidence>
<accession>A0A1I7WUL9</accession>
<reference evidence="2" key="1">
    <citation type="submission" date="2016-11" db="UniProtKB">
        <authorList>
            <consortium name="WormBaseParasite"/>
        </authorList>
    </citation>
    <scope>IDENTIFICATION</scope>
</reference>
<name>A0A1I7WUL9_HETBA</name>
<dbReference type="AlphaFoldDB" id="A0A1I7WUL9"/>
<dbReference type="WBParaSite" id="Hba_08846">
    <property type="protein sequence ID" value="Hba_08846"/>
    <property type="gene ID" value="Hba_08846"/>
</dbReference>
<dbReference type="Proteomes" id="UP000095283">
    <property type="component" value="Unplaced"/>
</dbReference>
<organism evidence="1 2">
    <name type="scientific">Heterorhabditis bacteriophora</name>
    <name type="common">Entomopathogenic nematode worm</name>
    <dbReference type="NCBI Taxonomy" id="37862"/>
    <lineage>
        <taxon>Eukaryota</taxon>
        <taxon>Metazoa</taxon>
        <taxon>Ecdysozoa</taxon>
        <taxon>Nematoda</taxon>
        <taxon>Chromadorea</taxon>
        <taxon>Rhabditida</taxon>
        <taxon>Rhabditina</taxon>
        <taxon>Rhabditomorpha</taxon>
        <taxon>Strongyloidea</taxon>
        <taxon>Heterorhabditidae</taxon>
        <taxon>Heterorhabditis</taxon>
    </lineage>
</organism>
<sequence length="134" mass="15458">MLTVGAAADDSIVVESHYDKQVLDMEAEVKSELLDDDAYDTRVNQPSPFRRQPYIKRTRYSPYASGFILPYAPKHKNDEPEFIEIFQDGRGQSSTPFNGEDYEPVDDFRRCGTNRYLLVAELYKIISFFITGRC</sequence>
<protein>
    <submittedName>
        <fullName evidence="2">Uncharacterized protein</fullName>
    </submittedName>
</protein>
<proteinExistence type="predicted"/>
<evidence type="ECO:0000313" key="1">
    <source>
        <dbReference type="Proteomes" id="UP000095283"/>
    </source>
</evidence>